<sequence length="490" mass="52181">MKSAITFIILFATGIVFSQVGINTNLPDPSAMLDISSDDKGLLVPRMTTAERLLITAPADGLMVYDTDLQDFKYYRSGEWNYIGRSQIRENYKLVKDISDLSDELIAGSGSQYLLNTDFLYEINGSVTFDFPINLNGAYVEGVDSGEDVIINASGAAFFQGTSGGSLRNLTVSGNGNPIFDITGSGSELLVSNNTIYLGASAVGTLDSLGTVFFSISQFVGNTDGLAVSNMSTFLMSNVFWTASNTGTFIAFSGTFNNLQMSSGRIEADTGEVGVDVSANPTINNDATLSQLSFVGSGMHVNPYTVGTYTGFNFTKHWNVNCSGLPVETDQVSVADINFNFTAGGGAGTTFGSVSNGTPIKLAGATTSNNLFRFSSSGNNRVVYEGKKKRFFNVSSSVSFEGSTPGDRYIFYIARGRAGDPTPTVIDATGVWKVVNNAASVPPSTTVRDISAVPIVGVFDLEPNDYIEVWVERFSGTGQIFTVALNLAIN</sequence>
<evidence type="ECO:0000313" key="1">
    <source>
        <dbReference type="EMBL" id="PPK96297.1"/>
    </source>
</evidence>
<gene>
    <name evidence="1" type="ORF">LY01_00115</name>
</gene>
<evidence type="ECO:0000313" key="2">
    <source>
        <dbReference type="Proteomes" id="UP000239002"/>
    </source>
</evidence>
<name>A0A2S6IPW9_9FLAO</name>
<proteinExistence type="predicted"/>
<reference evidence="1 2" key="1">
    <citation type="submission" date="2018-02" db="EMBL/GenBank/DDBJ databases">
        <title>Genomic Encyclopedia of Archaeal and Bacterial Type Strains, Phase II (KMG-II): from individual species to whole genera.</title>
        <authorList>
            <person name="Goeker M."/>
        </authorList>
    </citation>
    <scope>NUCLEOTIDE SEQUENCE [LARGE SCALE GENOMIC DNA]</scope>
    <source>
        <strain evidence="1 2">DSM 16809</strain>
    </source>
</reference>
<organism evidence="1 2">
    <name type="scientific">Nonlabens xylanidelens</name>
    <dbReference type="NCBI Taxonomy" id="191564"/>
    <lineage>
        <taxon>Bacteria</taxon>
        <taxon>Pseudomonadati</taxon>
        <taxon>Bacteroidota</taxon>
        <taxon>Flavobacteriia</taxon>
        <taxon>Flavobacteriales</taxon>
        <taxon>Flavobacteriaceae</taxon>
        <taxon>Nonlabens</taxon>
    </lineage>
</organism>
<dbReference type="EMBL" id="PTJE01000001">
    <property type="protein sequence ID" value="PPK96297.1"/>
    <property type="molecule type" value="Genomic_DNA"/>
</dbReference>
<evidence type="ECO:0008006" key="3">
    <source>
        <dbReference type="Google" id="ProtNLM"/>
    </source>
</evidence>
<accession>A0A2S6IPW9</accession>
<dbReference type="RefSeq" id="WP_104513871.1">
    <property type="nucleotide sequence ID" value="NZ_MQVW01000022.1"/>
</dbReference>
<dbReference type="OrthoDB" id="581140at2"/>
<protein>
    <recommendedName>
        <fullName evidence="3">Cell wall anchor protein</fullName>
    </recommendedName>
</protein>
<comment type="caution">
    <text evidence="1">The sequence shown here is derived from an EMBL/GenBank/DDBJ whole genome shotgun (WGS) entry which is preliminary data.</text>
</comment>
<keyword evidence="2" id="KW-1185">Reference proteome</keyword>
<dbReference type="Proteomes" id="UP000239002">
    <property type="component" value="Unassembled WGS sequence"/>
</dbReference>
<dbReference type="AlphaFoldDB" id="A0A2S6IPW9"/>